<feature type="transmembrane region" description="Helical" evidence="1">
    <location>
        <begin position="38"/>
        <end position="57"/>
    </location>
</feature>
<dbReference type="EMBL" id="BMZO01000005">
    <property type="protein sequence ID" value="GHC70538.1"/>
    <property type="molecule type" value="Genomic_DNA"/>
</dbReference>
<comment type="caution">
    <text evidence="2">The sequence shown here is derived from an EMBL/GenBank/DDBJ whole genome shotgun (WGS) entry which is preliminary data.</text>
</comment>
<reference evidence="2" key="2">
    <citation type="submission" date="2020-09" db="EMBL/GenBank/DDBJ databases">
        <authorList>
            <person name="Sun Q."/>
            <person name="Kim S."/>
        </authorList>
    </citation>
    <scope>NUCLEOTIDE SEQUENCE</scope>
    <source>
        <strain evidence="2">KCTC 42097</strain>
    </source>
</reference>
<reference evidence="2" key="1">
    <citation type="journal article" date="2014" name="Int. J. Syst. Evol. Microbiol.">
        <title>Complete genome sequence of Corynebacterium casei LMG S-19264T (=DSM 44701T), isolated from a smear-ripened cheese.</title>
        <authorList>
            <consortium name="US DOE Joint Genome Institute (JGI-PGF)"/>
            <person name="Walter F."/>
            <person name="Albersmeier A."/>
            <person name="Kalinowski J."/>
            <person name="Ruckert C."/>
        </authorList>
    </citation>
    <scope>NUCLEOTIDE SEQUENCE</scope>
    <source>
        <strain evidence="2">KCTC 42097</strain>
    </source>
</reference>
<organism evidence="2 3">
    <name type="scientific">Limoniibacter endophyticus</name>
    <dbReference type="NCBI Taxonomy" id="1565040"/>
    <lineage>
        <taxon>Bacteria</taxon>
        <taxon>Pseudomonadati</taxon>
        <taxon>Pseudomonadota</taxon>
        <taxon>Alphaproteobacteria</taxon>
        <taxon>Hyphomicrobiales</taxon>
        <taxon>Bartonellaceae</taxon>
        <taxon>Limoniibacter</taxon>
    </lineage>
</organism>
<feature type="transmembrane region" description="Helical" evidence="1">
    <location>
        <begin position="196"/>
        <end position="218"/>
    </location>
</feature>
<keyword evidence="1" id="KW-1133">Transmembrane helix</keyword>
<name>A0A8J3DPA9_9HYPH</name>
<accession>A0A8J3DPA9</accession>
<feature type="transmembrane region" description="Helical" evidence="1">
    <location>
        <begin position="109"/>
        <end position="129"/>
    </location>
</feature>
<feature type="transmembrane region" description="Helical" evidence="1">
    <location>
        <begin position="12"/>
        <end position="32"/>
    </location>
</feature>
<keyword evidence="3" id="KW-1185">Reference proteome</keyword>
<proteinExistence type="predicted"/>
<gene>
    <name evidence="2" type="ORF">GCM10010136_16940</name>
</gene>
<dbReference type="Proteomes" id="UP000641137">
    <property type="component" value="Unassembled WGS sequence"/>
</dbReference>
<evidence type="ECO:0000313" key="2">
    <source>
        <dbReference type="EMBL" id="GHC70538.1"/>
    </source>
</evidence>
<dbReference type="AlphaFoldDB" id="A0A8J3DPA9"/>
<protein>
    <submittedName>
        <fullName evidence="2">Membrane protein</fullName>
    </submittedName>
</protein>
<evidence type="ECO:0000313" key="3">
    <source>
        <dbReference type="Proteomes" id="UP000641137"/>
    </source>
</evidence>
<keyword evidence="1" id="KW-0472">Membrane</keyword>
<keyword evidence="1" id="KW-0812">Transmembrane</keyword>
<dbReference type="RefSeq" id="WP_189489571.1">
    <property type="nucleotide sequence ID" value="NZ_BMZO01000005.1"/>
</dbReference>
<dbReference type="InterPro" id="IPR009781">
    <property type="entry name" value="DUF1345"/>
</dbReference>
<sequence length="222" mass="24455">MSEALQHHRRRHSAFYLAFGAGLLILIATMFLQPEKALLYGVLGFFLAYLVIAWSIVPKLYAVYLKRNAAETDLPSAIIFTITLAAVVTAVSSLFLALNSEHGAAPGEIIIMLASVVLGWLTIHTMAALHYAHLHWFRSEADAVHDREARRQGGLEFPGTEKPQGWDFLYFSFVVGMTAQTSDVAIRSSNMRKFNLAHSIVSFFFNTVLVAAAVNMAVSLAP</sequence>
<evidence type="ECO:0000256" key="1">
    <source>
        <dbReference type="SAM" id="Phobius"/>
    </source>
</evidence>
<dbReference type="Pfam" id="PF07077">
    <property type="entry name" value="DUF1345"/>
    <property type="match status" value="1"/>
</dbReference>
<feature type="transmembrane region" description="Helical" evidence="1">
    <location>
        <begin position="77"/>
        <end position="97"/>
    </location>
</feature>